<dbReference type="SMART" id="SM00235">
    <property type="entry name" value="ZnMc"/>
    <property type="match status" value="1"/>
</dbReference>
<dbReference type="InterPro" id="IPR034035">
    <property type="entry name" value="Astacin-like_dom"/>
</dbReference>
<evidence type="ECO:0000256" key="1">
    <source>
        <dbReference type="PROSITE-ProRule" id="PRU01211"/>
    </source>
</evidence>
<evidence type="ECO:0000256" key="2">
    <source>
        <dbReference type="RuleBase" id="RU361183"/>
    </source>
</evidence>
<evidence type="ECO:0000313" key="4">
    <source>
        <dbReference type="Proteomes" id="UP001652661"/>
    </source>
</evidence>
<name>A0A6P4JTN6_DROKI</name>
<organism evidence="4 5">
    <name type="scientific">Drosophila kikkawai</name>
    <name type="common">Fruit fly</name>
    <dbReference type="NCBI Taxonomy" id="30033"/>
    <lineage>
        <taxon>Eukaryota</taxon>
        <taxon>Metazoa</taxon>
        <taxon>Ecdysozoa</taxon>
        <taxon>Arthropoda</taxon>
        <taxon>Hexapoda</taxon>
        <taxon>Insecta</taxon>
        <taxon>Pterygota</taxon>
        <taxon>Neoptera</taxon>
        <taxon>Endopterygota</taxon>
        <taxon>Diptera</taxon>
        <taxon>Brachycera</taxon>
        <taxon>Muscomorpha</taxon>
        <taxon>Ephydroidea</taxon>
        <taxon>Drosophilidae</taxon>
        <taxon>Drosophila</taxon>
        <taxon>Sophophora</taxon>
    </lineage>
</organism>
<dbReference type="PANTHER" id="PTHR10127">
    <property type="entry name" value="DISCOIDIN, CUB, EGF, LAMININ , AND ZINC METALLOPROTEASE DOMAIN CONTAINING"/>
    <property type="match status" value="1"/>
</dbReference>
<dbReference type="Gene3D" id="3.40.390.10">
    <property type="entry name" value="Collagenase (Catalytic Domain)"/>
    <property type="match status" value="1"/>
</dbReference>
<dbReference type="PRINTS" id="PR00480">
    <property type="entry name" value="ASTACIN"/>
</dbReference>
<feature type="binding site" evidence="1">
    <location>
        <position position="144"/>
    </location>
    <ligand>
        <name>Zn(2+)</name>
        <dbReference type="ChEBI" id="CHEBI:29105"/>
        <note>catalytic</note>
    </ligand>
</feature>
<dbReference type="Pfam" id="PF01400">
    <property type="entry name" value="Astacin"/>
    <property type="match status" value="1"/>
</dbReference>
<sequence>MLGIKLALILFLSREVLSKRERDPEIRPGYYQGDILNRGIKFRNGIGNKIYHWPNATVHYVIQPNVFDEAHLAKIFEAMADIMSKSCVVFKLATKNELPFALNITGNNDGCNAMALGFRTSLNGINLEPYPIDQGCFRMGSILHEFLHALGFEHQHVAQNRDEYIRIEWENIDKEYFVNFVNEDKTTTWHGFGEPYDYDSVMHYVPLAFSRNGEPTIVALKEGNHRMGQRFEMSKTDIRKLNKMYKCHGHV</sequence>
<accession>A0A6P4JTN6</accession>
<feature type="domain" description="Peptidase M12A" evidence="3">
    <location>
        <begin position="44"/>
        <end position="248"/>
    </location>
</feature>
<dbReference type="CDD" id="cd04280">
    <property type="entry name" value="ZnMc_astacin_like"/>
    <property type="match status" value="1"/>
</dbReference>
<dbReference type="InterPro" id="IPR001506">
    <property type="entry name" value="Peptidase_M12A"/>
</dbReference>
<evidence type="ECO:0000313" key="5">
    <source>
        <dbReference type="RefSeq" id="XP_017038546.1"/>
    </source>
</evidence>
<comment type="cofactor">
    <cofactor evidence="1 2">
        <name>Zn(2+)</name>
        <dbReference type="ChEBI" id="CHEBI:29105"/>
    </cofactor>
    <text evidence="1 2">Binds 1 zinc ion per subunit.</text>
</comment>
<keyword evidence="1 2" id="KW-0479">Metal-binding</keyword>
<reference evidence="5" key="2">
    <citation type="submission" date="2025-08" db="UniProtKB">
        <authorList>
            <consortium name="RefSeq"/>
        </authorList>
    </citation>
    <scope>IDENTIFICATION</scope>
    <source>
        <strain evidence="5">14028-0561.14</strain>
        <tissue evidence="5">Whole fly</tissue>
    </source>
</reference>
<proteinExistence type="predicted"/>
<dbReference type="PROSITE" id="PS51864">
    <property type="entry name" value="ASTACIN"/>
    <property type="match status" value="1"/>
</dbReference>
<gene>
    <name evidence="5" type="primary">Semp1</name>
</gene>
<dbReference type="GO" id="GO:0004222">
    <property type="term" value="F:metalloendopeptidase activity"/>
    <property type="evidence" value="ECO:0007669"/>
    <property type="project" value="UniProtKB-UniRule"/>
</dbReference>
<keyword evidence="1 2" id="KW-0482">Metalloprotease</keyword>
<feature type="chain" id="PRO_5028522243" description="Metalloendopeptidase" evidence="2">
    <location>
        <begin position="19"/>
        <end position="251"/>
    </location>
</feature>
<feature type="binding site" evidence="1">
    <location>
        <position position="148"/>
    </location>
    <ligand>
        <name>Zn(2+)</name>
        <dbReference type="ChEBI" id="CHEBI:29105"/>
        <note>catalytic</note>
    </ligand>
</feature>
<dbReference type="EC" id="3.4.24.-" evidence="2"/>
<comment type="caution">
    <text evidence="1">Lacks conserved residue(s) required for the propagation of feature annotation.</text>
</comment>
<dbReference type="RefSeq" id="XP_017038546.1">
    <property type="nucleotide sequence ID" value="XM_017183057.3"/>
</dbReference>
<feature type="active site" evidence="1">
    <location>
        <position position="145"/>
    </location>
</feature>
<evidence type="ECO:0000259" key="3">
    <source>
        <dbReference type="PROSITE" id="PS51864"/>
    </source>
</evidence>
<keyword evidence="1 2" id="KW-0645">Protease</keyword>
<dbReference type="GO" id="GO:0006508">
    <property type="term" value="P:proteolysis"/>
    <property type="evidence" value="ECO:0007669"/>
    <property type="project" value="UniProtKB-KW"/>
</dbReference>
<dbReference type="OrthoDB" id="291007at2759"/>
<feature type="signal peptide" evidence="2">
    <location>
        <begin position="1"/>
        <end position="18"/>
    </location>
</feature>
<dbReference type="InterPro" id="IPR006026">
    <property type="entry name" value="Peptidase_Metallo"/>
</dbReference>
<keyword evidence="1 2" id="KW-0378">Hydrolase</keyword>
<dbReference type="GO" id="GO:0008270">
    <property type="term" value="F:zinc ion binding"/>
    <property type="evidence" value="ECO:0007669"/>
    <property type="project" value="UniProtKB-UniRule"/>
</dbReference>
<dbReference type="AlphaFoldDB" id="A0A6P4JTN6"/>
<feature type="binding site" evidence="1">
    <location>
        <position position="154"/>
    </location>
    <ligand>
        <name>Zn(2+)</name>
        <dbReference type="ChEBI" id="CHEBI:29105"/>
        <note>catalytic</note>
    </ligand>
</feature>
<reference evidence="4" key="1">
    <citation type="submission" date="2025-05" db="UniProtKB">
        <authorList>
            <consortium name="RefSeq"/>
        </authorList>
    </citation>
    <scope>NUCLEOTIDE SEQUENCE [LARGE SCALE GENOMIC DNA]</scope>
    <source>
        <strain evidence="4">14028-0561.14</strain>
    </source>
</reference>
<dbReference type="PANTHER" id="PTHR10127:SF814">
    <property type="entry name" value="MEPRIN A SUBUNIT BETA"/>
    <property type="match status" value="1"/>
</dbReference>
<protein>
    <recommendedName>
        <fullName evidence="2">Metalloendopeptidase</fullName>
        <ecNumber evidence="2">3.4.24.-</ecNumber>
    </recommendedName>
</protein>
<keyword evidence="2" id="KW-0732">Signal</keyword>
<dbReference type="InterPro" id="IPR024079">
    <property type="entry name" value="MetalloPept_cat_dom_sf"/>
</dbReference>
<keyword evidence="1 2" id="KW-0862">Zinc</keyword>
<dbReference type="Proteomes" id="UP001652661">
    <property type="component" value="Chromosome 2L"/>
</dbReference>
<keyword evidence="4" id="KW-1185">Reference proteome</keyword>
<dbReference type="SUPFAM" id="SSF55486">
    <property type="entry name" value="Metalloproteases ('zincins'), catalytic domain"/>
    <property type="match status" value="1"/>
</dbReference>